<feature type="DNA-binding region" description="H-T-H motif" evidence="4">
    <location>
        <begin position="31"/>
        <end position="50"/>
    </location>
</feature>
<feature type="domain" description="HTH tetR-type" evidence="5">
    <location>
        <begin position="8"/>
        <end position="68"/>
    </location>
</feature>
<evidence type="ECO:0000313" key="7">
    <source>
        <dbReference type="Proteomes" id="UP001595698"/>
    </source>
</evidence>
<dbReference type="InterPro" id="IPR001647">
    <property type="entry name" value="HTH_TetR"/>
</dbReference>
<sequence length="195" mass="21221">MPTRRRGEIREEAILLAAMSLLGEVGYDRLTIEAVAERAHASKATIYRRWPGKAELVGTAVRRHAGTPVAAPPETTNLRDDLVAVLLELRAGLTGQDSALILGLLVAMRRDPDLAHAVRRHVLDHKRDVFAAVLARAAARGEVPETVDHALLAEIGSAALLSRLLVTGEPLDDHFLHTLVDAVLLPMLSRQLDRP</sequence>
<keyword evidence="3" id="KW-0804">Transcription</keyword>
<dbReference type="PANTHER" id="PTHR30055:SF149">
    <property type="entry name" value="TETR-FAMILY TRANSCRIPTIONAL REGULATOR"/>
    <property type="match status" value="1"/>
</dbReference>
<name>A0ABV8F7Y7_9ACTN</name>
<dbReference type="InterPro" id="IPR011075">
    <property type="entry name" value="TetR_C"/>
</dbReference>
<dbReference type="InterPro" id="IPR023772">
    <property type="entry name" value="DNA-bd_HTH_TetR-type_CS"/>
</dbReference>
<dbReference type="PROSITE" id="PS01081">
    <property type="entry name" value="HTH_TETR_1"/>
    <property type="match status" value="1"/>
</dbReference>
<reference evidence="7" key="1">
    <citation type="journal article" date="2019" name="Int. J. Syst. Evol. Microbiol.">
        <title>The Global Catalogue of Microorganisms (GCM) 10K type strain sequencing project: providing services to taxonomists for standard genome sequencing and annotation.</title>
        <authorList>
            <consortium name="The Broad Institute Genomics Platform"/>
            <consortium name="The Broad Institute Genome Sequencing Center for Infectious Disease"/>
            <person name="Wu L."/>
            <person name="Ma J."/>
        </authorList>
    </citation>
    <scope>NUCLEOTIDE SEQUENCE [LARGE SCALE GENOMIC DNA]</scope>
    <source>
        <strain evidence="7">TBRC 7912</strain>
    </source>
</reference>
<evidence type="ECO:0000256" key="4">
    <source>
        <dbReference type="PROSITE-ProRule" id="PRU00335"/>
    </source>
</evidence>
<keyword evidence="2 4" id="KW-0238">DNA-binding</keyword>
<dbReference type="Gene3D" id="1.10.357.10">
    <property type="entry name" value="Tetracycline Repressor, domain 2"/>
    <property type="match status" value="1"/>
</dbReference>
<protein>
    <submittedName>
        <fullName evidence="6">TetR/AcrR family transcriptional regulator</fullName>
    </submittedName>
</protein>
<dbReference type="PROSITE" id="PS50977">
    <property type="entry name" value="HTH_TETR_2"/>
    <property type="match status" value="1"/>
</dbReference>
<dbReference type="InterPro" id="IPR009057">
    <property type="entry name" value="Homeodomain-like_sf"/>
</dbReference>
<comment type="caution">
    <text evidence="6">The sequence shown here is derived from an EMBL/GenBank/DDBJ whole genome shotgun (WGS) entry which is preliminary data.</text>
</comment>
<evidence type="ECO:0000259" key="5">
    <source>
        <dbReference type="PROSITE" id="PS50977"/>
    </source>
</evidence>
<keyword evidence="7" id="KW-1185">Reference proteome</keyword>
<organism evidence="6 7">
    <name type="scientific">Streptosporangium jomthongense</name>
    <dbReference type="NCBI Taxonomy" id="1193683"/>
    <lineage>
        <taxon>Bacteria</taxon>
        <taxon>Bacillati</taxon>
        <taxon>Actinomycetota</taxon>
        <taxon>Actinomycetes</taxon>
        <taxon>Streptosporangiales</taxon>
        <taxon>Streptosporangiaceae</taxon>
        <taxon>Streptosporangium</taxon>
    </lineage>
</organism>
<dbReference type="EMBL" id="JBHSBC010000032">
    <property type="protein sequence ID" value="MFC3984105.1"/>
    <property type="molecule type" value="Genomic_DNA"/>
</dbReference>
<dbReference type="PANTHER" id="PTHR30055">
    <property type="entry name" value="HTH-TYPE TRANSCRIPTIONAL REGULATOR RUTR"/>
    <property type="match status" value="1"/>
</dbReference>
<evidence type="ECO:0000256" key="2">
    <source>
        <dbReference type="ARBA" id="ARBA00023125"/>
    </source>
</evidence>
<keyword evidence="1" id="KW-0805">Transcription regulation</keyword>
<dbReference type="RefSeq" id="WP_386193644.1">
    <property type="nucleotide sequence ID" value="NZ_JBHSBC010000032.1"/>
</dbReference>
<dbReference type="SUPFAM" id="SSF46689">
    <property type="entry name" value="Homeodomain-like"/>
    <property type="match status" value="1"/>
</dbReference>
<accession>A0ABV8F7Y7</accession>
<proteinExistence type="predicted"/>
<evidence type="ECO:0000313" key="6">
    <source>
        <dbReference type="EMBL" id="MFC3984105.1"/>
    </source>
</evidence>
<evidence type="ECO:0000256" key="3">
    <source>
        <dbReference type="ARBA" id="ARBA00023163"/>
    </source>
</evidence>
<evidence type="ECO:0000256" key="1">
    <source>
        <dbReference type="ARBA" id="ARBA00023015"/>
    </source>
</evidence>
<dbReference type="InterPro" id="IPR050109">
    <property type="entry name" value="HTH-type_TetR-like_transc_reg"/>
</dbReference>
<dbReference type="Pfam" id="PF16859">
    <property type="entry name" value="TetR_C_11"/>
    <property type="match status" value="1"/>
</dbReference>
<dbReference type="Gene3D" id="1.10.10.60">
    <property type="entry name" value="Homeodomain-like"/>
    <property type="match status" value="1"/>
</dbReference>
<dbReference type="SUPFAM" id="SSF48498">
    <property type="entry name" value="Tetracyclin repressor-like, C-terminal domain"/>
    <property type="match status" value="1"/>
</dbReference>
<dbReference type="Proteomes" id="UP001595698">
    <property type="component" value="Unassembled WGS sequence"/>
</dbReference>
<dbReference type="PRINTS" id="PR00455">
    <property type="entry name" value="HTHTETR"/>
</dbReference>
<dbReference type="InterPro" id="IPR036271">
    <property type="entry name" value="Tet_transcr_reg_TetR-rel_C_sf"/>
</dbReference>
<gene>
    <name evidence="6" type="ORF">ACFOYY_28500</name>
</gene>
<dbReference type="Pfam" id="PF00440">
    <property type="entry name" value="TetR_N"/>
    <property type="match status" value="1"/>
</dbReference>